<keyword evidence="9" id="KW-1185">Reference proteome</keyword>
<dbReference type="InterPro" id="IPR036259">
    <property type="entry name" value="MFS_trans_sf"/>
</dbReference>
<feature type="transmembrane region" description="Helical" evidence="6">
    <location>
        <begin position="140"/>
        <end position="162"/>
    </location>
</feature>
<accession>A0ABW8DB48</accession>
<proteinExistence type="predicted"/>
<feature type="transmembrane region" description="Helical" evidence="6">
    <location>
        <begin position="348"/>
        <end position="366"/>
    </location>
</feature>
<evidence type="ECO:0000256" key="6">
    <source>
        <dbReference type="SAM" id="Phobius"/>
    </source>
</evidence>
<comment type="subcellular location">
    <subcellularLocation>
        <location evidence="1">Cell membrane</location>
        <topology evidence="1">Multi-pass membrane protein</topology>
    </subcellularLocation>
</comment>
<feature type="transmembrane region" description="Helical" evidence="6">
    <location>
        <begin position="17"/>
        <end position="39"/>
    </location>
</feature>
<feature type="transmembrane region" description="Helical" evidence="6">
    <location>
        <begin position="277"/>
        <end position="298"/>
    </location>
</feature>
<dbReference type="PROSITE" id="PS50850">
    <property type="entry name" value="MFS"/>
    <property type="match status" value="1"/>
</dbReference>
<feature type="transmembrane region" description="Helical" evidence="6">
    <location>
        <begin position="372"/>
        <end position="390"/>
    </location>
</feature>
<dbReference type="RefSeq" id="WP_400187636.1">
    <property type="nucleotide sequence ID" value="NZ_JBGORX010000002.1"/>
</dbReference>
<dbReference type="InterPro" id="IPR050189">
    <property type="entry name" value="MFS_Efflux_Transporters"/>
</dbReference>
<protein>
    <submittedName>
        <fullName evidence="8">MFS transporter</fullName>
    </submittedName>
</protein>
<gene>
    <name evidence="8" type="ORF">ACD661_09555</name>
</gene>
<evidence type="ECO:0000256" key="4">
    <source>
        <dbReference type="ARBA" id="ARBA00022989"/>
    </source>
</evidence>
<feature type="transmembrane region" description="Helical" evidence="6">
    <location>
        <begin position="211"/>
        <end position="235"/>
    </location>
</feature>
<dbReference type="CDD" id="cd17324">
    <property type="entry name" value="MFS_NepI_like"/>
    <property type="match status" value="1"/>
</dbReference>
<feature type="transmembrane region" description="Helical" evidence="6">
    <location>
        <begin position="82"/>
        <end position="101"/>
    </location>
</feature>
<dbReference type="InterPro" id="IPR020846">
    <property type="entry name" value="MFS_dom"/>
</dbReference>
<feature type="transmembrane region" description="Helical" evidence="6">
    <location>
        <begin position="241"/>
        <end position="265"/>
    </location>
</feature>
<reference evidence="8 9" key="1">
    <citation type="submission" date="2024-08" db="EMBL/GenBank/DDBJ databases">
        <title>Draft Genome Sequence of Legionella lytica strain DSB2004, Isolated From a Fire Sprinkler System.</title>
        <authorList>
            <person name="Everhart A.D."/>
            <person name="Kidane D.T."/>
            <person name="Farone A.L."/>
            <person name="Farone M.B."/>
        </authorList>
    </citation>
    <scope>NUCLEOTIDE SEQUENCE [LARGE SCALE GENOMIC DNA]</scope>
    <source>
        <strain evidence="8 9">DSB2004</strain>
    </source>
</reference>
<dbReference type="PANTHER" id="PTHR43124:SF6">
    <property type="entry name" value="TRANSPORTER ARAJ-RELATED"/>
    <property type="match status" value="1"/>
</dbReference>
<dbReference type="Pfam" id="PF07690">
    <property type="entry name" value="MFS_1"/>
    <property type="match status" value="1"/>
</dbReference>
<evidence type="ECO:0000256" key="3">
    <source>
        <dbReference type="ARBA" id="ARBA00022692"/>
    </source>
</evidence>
<feature type="transmembrane region" description="Helical" evidence="6">
    <location>
        <begin position="51"/>
        <end position="73"/>
    </location>
</feature>
<feature type="transmembrane region" description="Helical" evidence="6">
    <location>
        <begin position="168"/>
        <end position="190"/>
    </location>
</feature>
<evidence type="ECO:0000313" key="9">
    <source>
        <dbReference type="Proteomes" id="UP001615550"/>
    </source>
</evidence>
<evidence type="ECO:0000256" key="1">
    <source>
        <dbReference type="ARBA" id="ARBA00004651"/>
    </source>
</evidence>
<keyword evidence="2" id="KW-1003">Cell membrane</keyword>
<dbReference type="Proteomes" id="UP001615550">
    <property type="component" value="Unassembled WGS sequence"/>
</dbReference>
<sequence length="401" mass="42257">MNASVTNPSNLRWLKSLLPLSLGGFSIGMTEFLMMGVLPDVANSLSVSIPTAGYLIAIYALGVVIGAPLMIALAKNHPPKKFLALLMLLFVVFNILFSMAPTFSLLLITRFMAGLPHGAFFGVGAVVATQLAKPGKGASAVAIMFTGLTVANIIGVPLGTFIGHHSSWRIAYCMVASFGLVTLFSVLKWLPNVTLEQSVNFRQSLTIFKDIEIWLIIGISAIGTGGLFAWISYIAPLMTDVSLFSAEMVTFIMMLAGSGMAVGNILGGRLADRSSPLMVTGMMLLLMILCLFTVAMVAEHKLAALVMTFVTGSVAFAVVPAMQMLMIQAAHGAEMLASSIVQASANMGNTLGAFLGGLPIAAGFGYTSPEYVGMALVFVGFVLCGLIWLLRLEAEGVPGKS</sequence>
<dbReference type="EMBL" id="JBGORX010000002">
    <property type="protein sequence ID" value="MFJ1268799.1"/>
    <property type="molecule type" value="Genomic_DNA"/>
</dbReference>
<feature type="transmembrane region" description="Helical" evidence="6">
    <location>
        <begin position="107"/>
        <end position="128"/>
    </location>
</feature>
<dbReference type="Gene3D" id="1.20.1250.20">
    <property type="entry name" value="MFS general substrate transporter like domains"/>
    <property type="match status" value="2"/>
</dbReference>
<evidence type="ECO:0000256" key="5">
    <source>
        <dbReference type="ARBA" id="ARBA00023136"/>
    </source>
</evidence>
<evidence type="ECO:0000313" key="8">
    <source>
        <dbReference type="EMBL" id="MFJ1268799.1"/>
    </source>
</evidence>
<dbReference type="PANTHER" id="PTHR43124">
    <property type="entry name" value="PURINE EFFLUX PUMP PBUE"/>
    <property type="match status" value="1"/>
</dbReference>
<dbReference type="InterPro" id="IPR011701">
    <property type="entry name" value="MFS"/>
</dbReference>
<evidence type="ECO:0000259" key="7">
    <source>
        <dbReference type="PROSITE" id="PS50850"/>
    </source>
</evidence>
<evidence type="ECO:0000256" key="2">
    <source>
        <dbReference type="ARBA" id="ARBA00022475"/>
    </source>
</evidence>
<name>A0ABW8DB48_9GAMM</name>
<organism evidence="8 9">
    <name type="scientific">Legionella lytica</name>
    <dbReference type="NCBI Taxonomy" id="96232"/>
    <lineage>
        <taxon>Bacteria</taxon>
        <taxon>Pseudomonadati</taxon>
        <taxon>Pseudomonadota</taxon>
        <taxon>Gammaproteobacteria</taxon>
        <taxon>Legionellales</taxon>
        <taxon>Legionellaceae</taxon>
        <taxon>Legionella</taxon>
    </lineage>
</organism>
<comment type="caution">
    <text evidence="8">The sequence shown here is derived from an EMBL/GenBank/DDBJ whole genome shotgun (WGS) entry which is preliminary data.</text>
</comment>
<feature type="transmembrane region" description="Helical" evidence="6">
    <location>
        <begin position="304"/>
        <end position="327"/>
    </location>
</feature>
<dbReference type="SUPFAM" id="SSF103473">
    <property type="entry name" value="MFS general substrate transporter"/>
    <property type="match status" value="1"/>
</dbReference>
<keyword evidence="3 6" id="KW-0812">Transmembrane</keyword>
<keyword evidence="4 6" id="KW-1133">Transmembrane helix</keyword>
<keyword evidence="5 6" id="KW-0472">Membrane</keyword>
<feature type="domain" description="Major facilitator superfamily (MFS) profile" evidence="7">
    <location>
        <begin position="16"/>
        <end position="397"/>
    </location>
</feature>